<feature type="non-terminal residue" evidence="9">
    <location>
        <position position="325"/>
    </location>
</feature>
<feature type="region of interest" description="Disordered" evidence="7">
    <location>
        <begin position="1"/>
        <end position="67"/>
    </location>
</feature>
<evidence type="ECO:0000313" key="9">
    <source>
        <dbReference type="EMBL" id="MBN3321068.1"/>
    </source>
</evidence>
<dbReference type="GO" id="GO:0015031">
    <property type="term" value="P:protein transport"/>
    <property type="evidence" value="ECO:0007669"/>
    <property type="project" value="UniProtKB-KW"/>
</dbReference>
<gene>
    <name evidence="9" type="primary">Snx20_1</name>
    <name evidence="9" type="ORF">GTO95_0009843</name>
</gene>
<dbReference type="AlphaFoldDB" id="A0A8J7TEL2"/>
<keyword evidence="4" id="KW-0653">Protein transport</keyword>
<dbReference type="InterPro" id="IPR036871">
    <property type="entry name" value="PX_dom_sf"/>
</dbReference>
<dbReference type="EMBL" id="JAAWVO010053459">
    <property type="protein sequence ID" value="MBN3321068.1"/>
    <property type="molecule type" value="Genomic_DNA"/>
</dbReference>
<keyword evidence="6" id="KW-0472">Membrane</keyword>
<evidence type="ECO:0000256" key="1">
    <source>
        <dbReference type="ARBA" id="ARBA00004469"/>
    </source>
</evidence>
<evidence type="ECO:0000256" key="5">
    <source>
        <dbReference type="ARBA" id="ARBA00023121"/>
    </source>
</evidence>
<keyword evidence="5" id="KW-0446">Lipid-binding</keyword>
<comment type="subcellular location">
    <subcellularLocation>
        <location evidence="1">Early endosome membrane</location>
        <topology evidence="1">Peripheral membrane protein</topology>
        <orientation evidence="1">Cytoplasmic side</orientation>
    </subcellularLocation>
</comment>
<dbReference type="PROSITE" id="PS50195">
    <property type="entry name" value="PX"/>
    <property type="match status" value="1"/>
</dbReference>
<accession>A0A8J7TEL2</accession>
<keyword evidence="2" id="KW-0813">Transport</keyword>
<evidence type="ECO:0000256" key="7">
    <source>
        <dbReference type="SAM" id="MobiDB-lite"/>
    </source>
</evidence>
<proteinExistence type="predicted"/>
<evidence type="ECO:0000256" key="2">
    <source>
        <dbReference type="ARBA" id="ARBA00022448"/>
    </source>
</evidence>
<dbReference type="InterPro" id="IPR039937">
    <property type="entry name" value="SNX20/SNX21"/>
</dbReference>
<keyword evidence="10" id="KW-1185">Reference proteome</keyword>
<dbReference type="Proteomes" id="UP000736164">
    <property type="component" value="Unassembled WGS sequence"/>
</dbReference>
<dbReference type="PANTHER" id="PTHR20939:SF1">
    <property type="entry name" value="SORTING NEXIN-20"/>
    <property type="match status" value="1"/>
</dbReference>
<name>A0A8J7TEL2_ATRSP</name>
<dbReference type="InterPro" id="IPR001683">
    <property type="entry name" value="PX_dom"/>
</dbReference>
<dbReference type="GO" id="GO:1901981">
    <property type="term" value="F:phosphatidylinositol phosphate binding"/>
    <property type="evidence" value="ECO:0007669"/>
    <property type="project" value="TreeGrafter"/>
</dbReference>
<keyword evidence="3" id="KW-0967">Endosome</keyword>
<evidence type="ECO:0000256" key="6">
    <source>
        <dbReference type="ARBA" id="ARBA00023136"/>
    </source>
</evidence>
<protein>
    <submittedName>
        <fullName evidence="9">SNX20 protein</fullName>
    </submittedName>
</protein>
<organism evidence="9 10">
    <name type="scientific">Atractosteus spatula</name>
    <name type="common">Alligator gar</name>
    <name type="synonym">Lepisosteus spatula</name>
    <dbReference type="NCBI Taxonomy" id="7917"/>
    <lineage>
        <taxon>Eukaryota</taxon>
        <taxon>Metazoa</taxon>
        <taxon>Chordata</taxon>
        <taxon>Craniata</taxon>
        <taxon>Vertebrata</taxon>
        <taxon>Euteleostomi</taxon>
        <taxon>Actinopterygii</taxon>
        <taxon>Neopterygii</taxon>
        <taxon>Holostei</taxon>
        <taxon>Semionotiformes</taxon>
        <taxon>Lepisosteidae</taxon>
        <taxon>Atractosteus</taxon>
    </lineage>
</organism>
<dbReference type="SUPFAM" id="SSF64268">
    <property type="entry name" value="PX domain"/>
    <property type="match status" value="1"/>
</dbReference>
<dbReference type="SMART" id="SM00312">
    <property type="entry name" value="PX"/>
    <property type="match status" value="1"/>
</dbReference>
<dbReference type="GO" id="GO:0031901">
    <property type="term" value="C:early endosome membrane"/>
    <property type="evidence" value="ECO:0007669"/>
    <property type="project" value="UniProtKB-SubCell"/>
</dbReference>
<dbReference type="Pfam" id="PF00787">
    <property type="entry name" value="PX"/>
    <property type="match status" value="1"/>
</dbReference>
<feature type="non-terminal residue" evidence="9">
    <location>
        <position position="1"/>
    </location>
</feature>
<dbReference type="Gene3D" id="3.30.1520.10">
    <property type="entry name" value="Phox-like domain"/>
    <property type="match status" value="1"/>
</dbReference>
<reference evidence="9" key="1">
    <citation type="journal article" date="2021" name="Cell">
        <title>Tracing the genetic footprints of vertebrate landing in non-teleost ray-finned fishes.</title>
        <authorList>
            <person name="Bi X."/>
            <person name="Wang K."/>
            <person name="Yang L."/>
            <person name="Pan H."/>
            <person name="Jiang H."/>
            <person name="Wei Q."/>
            <person name="Fang M."/>
            <person name="Yu H."/>
            <person name="Zhu C."/>
            <person name="Cai Y."/>
            <person name="He Y."/>
            <person name="Gan X."/>
            <person name="Zeng H."/>
            <person name="Yu D."/>
            <person name="Zhu Y."/>
            <person name="Jiang H."/>
            <person name="Qiu Q."/>
            <person name="Yang H."/>
            <person name="Zhang Y.E."/>
            <person name="Wang W."/>
            <person name="Zhu M."/>
            <person name="He S."/>
            <person name="Zhang G."/>
        </authorList>
    </citation>
    <scope>NUCLEOTIDE SEQUENCE</scope>
    <source>
        <strain evidence="9">Allg_001</strain>
    </source>
</reference>
<comment type="caution">
    <text evidence="9">The sequence shown here is derived from an EMBL/GenBank/DDBJ whole genome shotgun (WGS) entry which is preliminary data.</text>
</comment>
<evidence type="ECO:0000259" key="8">
    <source>
        <dbReference type="PROSITE" id="PS50195"/>
    </source>
</evidence>
<dbReference type="PANTHER" id="PTHR20939">
    <property type="entry name" value="SORTING NEXIN 20, 21"/>
    <property type="match status" value="1"/>
</dbReference>
<sequence>MGDTCDDRQTGPCLDEDYGLTQPAAGSDTQAGHRVPHAPASPPSPQLDPAALGGDLSPSSSSSMTTKELQEYWQGVKSREKPVKLLFEIPSARIVEQPLCRYVMYQIVVIKSGSYDAKQVTIERRYSDFERLQQTLLRDFSEELEEVSFPRKRLTSNFAQESIDERRVAFRDYLARLYALRCVRRSPAFLAFFTEPELRQAHVCLRGGKYARALELLLPALNLQEKLAQHCPALLVPALCAALVCHRDLEDSASAFAMGERALALVRRLRKHKYRCPLLAMLIDLGYELGRPIAQLQEELTQARDAQRGPVSQLSLKELVVQEFA</sequence>
<evidence type="ECO:0000256" key="3">
    <source>
        <dbReference type="ARBA" id="ARBA00022753"/>
    </source>
</evidence>
<evidence type="ECO:0000313" key="10">
    <source>
        <dbReference type="Proteomes" id="UP000736164"/>
    </source>
</evidence>
<feature type="domain" description="PX" evidence="8">
    <location>
        <begin position="83"/>
        <end position="200"/>
    </location>
</feature>
<evidence type="ECO:0000256" key="4">
    <source>
        <dbReference type="ARBA" id="ARBA00022927"/>
    </source>
</evidence>